<sequence>MEITNISTKTEVIKTALENLIQREKVKELADYFGKIDLGINIEEMRKR</sequence>
<dbReference type="EMBL" id="CP001841">
    <property type="protein sequence ID" value="AEF82796.1"/>
    <property type="molecule type" value="Genomic_DNA"/>
</dbReference>
<dbReference type="InterPro" id="IPR019239">
    <property type="entry name" value="VapB_antitoxin"/>
</dbReference>
<dbReference type="Pfam" id="PF09957">
    <property type="entry name" value="VapB_antitoxin"/>
    <property type="match status" value="1"/>
</dbReference>
<dbReference type="HOGENOM" id="CLU_179376_3_2_12"/>
<dbReference type="InParanoid" id="F5YC73"/>
<keyword evidence="2" id="KW-1185">Reference proteome</keyword>
<proteinExistence type="predicted"/>
<evidence type="ECO:0000313" key="1">
    <source>
        <dbReference type="EMBL" id="AEF82796.1"/>
    </source>
</evidence>
<accession>F5YC73</accession>
<name>F5YC73_LEAAZ</name>
<evidence type="ECO:0000313" key="2">
    <source>
        <dbReference type="Proteomes" id="UP000009222"/>
    </source>
</evidence>
<reference evidence="2" key="1">
    <citation type="submission" date="2009-12" db="EMBL/GenBank/DDBJ databases">
        <title>Complete sequence of Treponema azotonutricium strain ZAS-9.</title>
        <authorList>
            <person name="Tetu S.G."/>
            <person name="Matson E."/>
            <person name="Ren Q."/>
            <person name="Seshadri R."/>
            <person name="Elbourne L."/>
            <person name="Hassan K.A."/>
            <person name="Durkin A."/>
            <person name="Radune D."/>
            <person name="Mohamoud Y."/>
            <person name="Shay R."/>
            <person name="Jin S."/>
            <person name="Zhang X."/>
            <person name="Lucey K."/>
            <person name="Ballor N.R."/>
            <person name="Ottesen E."/>
            <person name="Rosenthal R."/>
            <person name="Allen A."/>
            <person name="Leadbetter J.R."/>
            <person name="Paulsen I.T."/>
        </authorList>
    </citation>
    <scope>NUCLEOTIDE SEQUENCE [LARGE SCALE GENOMIC DNA]</scope>
    <source>
        <strain evidence="2">ATCC BAA-888 / DSM 13862 / ZAS-9</strain>
    </source>
</reference>
<dbReference type="AlphaFoldDB" id="F5YC73"/>
<organism evidence="1 2">
    <name type="scientific">Leadbettera azotonutricia (strain ATCC BAA-888 / DSM 13862 / ZAS-9)</name>
    <name type="common">Treponema azotonutricium</name>
    <dbReference type="NCBI Taxonomy" id="545695"/>
    <lineage>
        <taxon>Bacteria</taxon>
        <taxon>Pseudomonadati</taxon>
        <taxon>Spirochaetota</taxon>
        <taxon>Spirochaetia</taxon>
        <taxon>Spirochaetales</taxon>
        <taxon>Breznakiellaceae</taxon>
        <taxon>Leadbettera</taxon>
    </lineage>
</organism>
<dbReference type="KEGG" id="taz:TREAZ_0499"/>
<dbReference type="eggNOG" id="ENOG5033MH2">
    <property type="taxonomic scope" value="Bacteria"/>
</dbReference>
<reference evidence="1 2" key="2">
    <citation type="journal article" date="2011" name="ISME J.">
        <title>RNA-seq reveals cooperative metabolic interactions between two termite-gut spirochete species in co-culture.</title>
        <authorList>
            <person name="Rosenthal A.Z."/>
            <person name="Matson E.G."/>
            <person name="Eldar A."/>
            <person name="Leadbetter J.R."/>
        </authorList>
    </citation>
    <scope>NUCLEOTIDE SEQUENCE [LARGE SCALE GENOMIC DNA]</scope>
    <source>
        <strain evidence="2">ATCC BAA-888 / DSM 13862 / ZAS-9</strain>
    </source>
</reference>
<protein>
    <submittedName>
        <fullName evidence="1">Uncharacterized protein</fullName>
    </submittedName>
</protein>
<dbReference type="Proteomes" id="UP000009222">
    <property type="component" value="Chromosome"/>
</dbReference>
<gene>
    <name evidence="1" type="ordered locus">TREAZ_0499</name>
</gene>